<dbReference type="GO" id="GO:0005975">
    <property type="term" value="P:carbohydrate metabolic process"/>
    <property type="evidence" value="ECO:0007669"/>
    <property type="project" value="InterPro"/>
</dbReference>
<name>A0A5C1QQD9_9SPIO</name>
<dbReference type="InterPro" id="IPR037018">
    <property type="entry name" value="GH65_N"/>
</dbReference>
<dbReference type="Proteomes" id="UP000324209">
    <property type="component" value="Chromosome"/>
</dbReference>
<dbReference type="InterPro" id="IPR012341">
    <property type="entry name" value="6hp_glycosidase-like_sf"/>
</dbReference>
<dbReference type="RefSeq" id="WP_149486422.1">
    <property type="nucleotide sequence ID" value="NZ_CP036150.1"/>
</dbReference>
<dbReference type="GO" id="GO:0030246">
    <property type="term" value="F:carbohydrate binding"/>
    <property type="evidence" value="ECO:0007669"/>
    <property type="project" value="InterPro"/>
</dbReference>
<dbReference type="SUPFAM" id="SSF74650">
    <property type="entry name" value="Galactose mutarotase-like"/>
    <property type="match status" value="1"/>
</dbReference>
<dbReference type="SUPFAM" id="SSF48208">
    <property type="entry name" value="Six-hairpin glycosidases"/>
    <property type="match status" value="1"/>
</dbReference>
<evidence type="ECO:0000259" key="3">
    <source>
        <dbReference type="Pfam" id="PF06165"/>
    </source>
</evidence>
<evidence type="ECO:0000256" key="2">
    <source>
        <dbReference type="ARBA" id="ARBA00022679"/>
    </source>
</evidence>
<feature type="domain" description="Glycosyl hydrolase 94 catalytic" evidence="4">
    <location>
        <begin position="308"/>
        <end position="735"/>
    </location>
</feature>
<dbReference type="Gene3D" id="2.70.98.40">
    <property type="entry name" value="Glycoside hydrolase, family 65, N-terminal domain"/>
    <property type="match status" value="1"/>
</dbReference>
<dbReference type="SMART" id="SM01068">
    <property type="entry name" value="CBM_X"/>
    <property type="match status" value="1"/>
</dbReference>
<evidence type="ECO:0000313" key="6">
    <source>
        <dbReference type="Proteomes" id="UP000324209"/>
    </source>
</evidence>
<dbReference type="Gene3D" id="1.20.890.20">
    <property type="entry name" value="mpn423 like domain"/>
    <property type="match status" value="1"/>
</dbReference>
<dbReference type="KEGG" id="ock:EXM22_10205"/>
<dbReference type="Pfam" id="PF17167">
    <property type="entry name" value="Glyco_hydro_94"/>
    <property type="match status" value="1"/>
</dbReference>
<dbReference type="EMBL" id="CP036150">
    <property type="protein sequence ID" value="QEN08342.1"/>
    <property type="molecule type" value="Genomic_DNA"/>
</dbReference>
<dbReference type="PANTHER" id="PTHR37469">
    <property type="entry name" value="CELLOBIONIC ACID PHOSPHORYLASE-RELATED"/>
    <property type="match status" value="1"/>
</dbReference>
<evidence type="ECO:0000256" key="1">
    <source>
        <dbReference type="ARBA" id="ARBA00022676"/>
    </source>
</evidence>
<dbReference type="Gene3D" id="2.60.420.10">
    <property type="entry name" value="Maltose phosphorylase, domain 3"/>
    <property type="match status" value="1"/>
</dbReference>
<dbReference type="GO" id="GO:0016757">
    <property type="term" value="F:glycosyltransferase activity"/>
    <property type="evidence" value="ECO:0007669"/>
    <property type="project" value="UniProtKB-KW"/>
</dbReference>
<dbReference type="InterPro" id="IPR052047">
    <property type="entry name" value="GH94_Enzymes"/>
</dbReference>
<accession>A0A5C1QQD9</accession>
<protein>
    <submittedName>
        <fullName evidence="5">Glycosyl transferase</fullName>
    </submittedName>
</protein>
<keyword evidence="6" id="KW-1185">Reference proteome</keyword>
<dbReference type="InterPro" id="IPR011013">
    <property type="entry name" value="Gal_mutarotase_sf_dom"/>
</dbReference>
<dbReference type="PANTHER" id="PTHR37469:SF2">
    <property type="entry name" value="CELLOBIONIC ACID PHOSPHORYLASE"/>
    <property type="match status" value="1"/>
</dbReference>
<dbReference type="InterPro" id="IPR033432">
    <property type="entry name" value="GH94_catalytic"/>
</dbReference>
<evidence type="ECO:0000259" key="4">
    <source>
        <dbReference type="Pfam" id="PF17167"/>
    </source>
</evidence>
<gene>
    <name evidence="5" type="ORF">EXM22_10205</name>
</gene>
<feature type="domain" description="Glycosyl hydrolase 94 supersandwich" evidence="3">
    <location>
        <begin position="11"/>
        <end position="293"/>
    </location>
</feature>
<proteinExistence type="predicted"/>
<dbReference type="OrthoDB" id="9769991at2"/>
<dbReference type="Gene3D" id="1.50.10.10">
    <property type="match status" value="1"/>
</dbReference>
<dbReference type="AlphaFoldDB" id="A0A5C1QQD9"/>
<evidence type="ECO:0000313" key="5">
    <source>
        <dbReference type="EMBL" id="QEN08342.1"/>
    </source>
</evidence>
<dbReference type="Pfam" id="PF06165">
    <property type="entry name" value="GH94_b-supersand"/>
    <property type="match status" value="1"/>
</dbReference>
<dbReference type="InterPro" id="IPR010383">
    <property type="entry name" value="Glyco_hydrolase_94_b-supersand"/>
</dbReference>
<dbReference type="InterPro" id="IPR008928">
    <property type="entry name" value="6-hairpin_glycosidase_sf"/>
</dbReference>
<sequence length="812" mass="92390">MKYGFFDDHNREYVITSPATPYPWINYLGSHDFFSLLSNTAGGYSFFRDARLRRLTRYRYNNVPIDTGGRYFYIKEGETLWNPGWKPVKTELDSYECRHGMGYSRITGMKNQLEAETTFLVPSDGSTVEMQKLMLRNTASETKTFQLYSFMEFCLWNAWDDQTNFQRNFSTGEVEVHGPTIYHKTEFRERRNHYAWYHASETPQGFDTDRETFTGLYSSYENPDQVIKGTSGNSLASGWSPIASHRFDITLKAGEEKALVFLLGYTEVDPAEKWESPGKINRTPAEKLQEDYGNVAAFDKALEELQIHWQNLLSRFSVSTPDEKVNRMVNTWNQYQCTVTYNMARSASYFESGIGRGIGFRDTSQDMLGCVHQFPERVKTRLLDVASTQFSDGSAYHQFQPLTKKGNADVGGDFNDDPLWLIMGICRYIKETGDFSILDEKVAFDDVPGVPETIATHLERSFSFTQNNLGPHGLPLIGRADWNDCLNLNCFSENPDDSFQTTTNKKGDTAESLMIAGMFSYIGEEYAQLLEQIGQSEAALKARQAVLKMNTAVENAGWDGEWFLRAYDALGAKVGSKENKDGQIFIESQGFCSMARIGESKGWPRKALDSVEKKLATDHGIMILQPAYQEYHLELGEVSSYPPGYKENAGIFCHNNPWVMIGEAMEKQGDKVFDYYSRICPAFREDISDIHRTEPYVYSQMIAGKDAANHGEAKNSWLTGTASWNFVVISQWILGLRPHWQGLEIDPCIPSNWPEFRASRVFRNNRYNVIVRNPEGVNSGIKTILVNGEEFKSGILPLKESFTQWEVVVTLG</sequence>
<keyword evidence="2 5" id="KW-0808">Transferase</keyword>
<organism evidence="5 6">
    <name type="scientific">Oceanispirochaeta crateris</name>
    <dbReference type="NCBI Taxonomy" id="2518645"/>
    <lineage>
        <taxon>Bacteria</taxon>
        <taxon>Pseudomonadati</taxon>
        <taxon>Spirochaetota</taxon>
        <taxon>Spirochaetia</taxon>
        <taxon>Spirochaetales</taxon>
        <taxon>Spirochaetaceae</taxon>
        <taxon>Oceanispirochaeta</taxon>
    </lineage>
</organism>
<reference evidence="5 6" key="1">
    <citation type="submission" date="2019-02" db="EMBL/GenBank/DDBJ databases">
        <title>Complete Genome Sequence and Methylome Analysis of free living Spirochaetas.</title>
        <authorList>
            <person name="Fomenkov A."/>
            <person name="Dubinina G."/>
            <person name="Leshcheva N."/>
            <person name="Mikheeva N."/>
            <person name="Grabovich M."/>
            <person name="Vincze T."/>
            <person name="Roberts R.J."/>
        </authorList>
    </citation>
    <scope>NUCLEOTIDE SEQUENCE [LARGE SCALE GENOMIC DNA]</scope>
    <source>
        <strain evidence="5 6">K2</strain>
    </source>
</reference>
<keyword evidence="1" id="KW-0328">Glycosyltransferase</keyword>